<feature type="domain" description="HTH cro/C1-type" evidence="1">
    <location>
        <begin position="48"/>
        <end position="93"/>
    </location>
</feature>
<dbReference type="GO" id="GO:0003677">
    <property type="term" value="F:DNA binding"/>
    <property type="evidence" value="ECO:0007669"/>
    <property type="project" value="InterPro"/>
</dbReference>
<dbReference type="SUPFAM" id="SSF47413">
    <property type="entry name" value="lambda repressor-like DNA-binding domains"/>
    <property type="match status" value="1"/>
</dbReference>
<proteinExistence type="predicted"/>
<keyword evidence="3" id="KW-1185">Reference proteome</keyword>
<dbReference type="OrthoDB" id="9798416at2"/>
<dbReference type="InterPro" id="IPR010982">
    <property type="entry name" value="Lambda_DNA-bd_dom_sf"/>
</dbReference>
<dbReference type="RefSeq" id="WP_072839255.1">
    <property type="nucleotide sequence ID" value="NZ_FQVF01000006.1"/>
</dbReference>
<evidence type="ECO:0000313" key="2">
    <source>
        <dbReference type="EMBL" id="SHF27967.1"/>
    </source>
</evidence>
<gene>
    <name evidence="2" type="ORF">SAMN02745753_01675</name>
</gene>
<evidence type="ECO:0000313" key="3">
    <source>
        <dbReference type="Proteomes" id="UP000184517"/>
    </source>
</evidence>
<dbReference type="NCBIfam" id="TIGR02684">
    <property type="entry name" value="dnstrm_HI1420"/>
    <property type="match status" value="1"/>
</dbReference>
<dbReference type="STRING" id="1122206.SAMN02745753_01675"/>
<name>A0A1M5ACZ8_9GAMM</name>
<evidence type="ECO:0000259" key="1">
    <source>
        <dbReference type="PROSITE" id="PS50943"/>
    </source>
</evidence>
<dbReference type="Proteomes" id="UP000184517">
    <property type="component" value="Unassembled WGS sequence"/>
</dbReference>
<reference evidence="3" key="1">
    <citation type="submission" date="2016-11" db="EMBL/GenBank/DDBJ databases">
        <authorList>
            <person name="Varghese N."/>
            <person name="Submissions S."/>
        </authorList>
    </citation>
    <scope>NUCLEOTIDE SEQUENCE [LARGE SCALE GENOMIC DNA]</scope>
    <source>
        <strain evidence="3">DSM 16579</strain>
    </source>
</reference>
<sequence length="94" mass="10059">MTNTTAFDVASYLETDEDIRAFLSTAAEDGSSEHLIYCLGIAARARGMTQVANEAGVTRASLYKSLSSNANPKLETITKLLGVFGCKLKITPID</sequence>
<accession>A0A1M5ACZ8</accession>
<organism evidence="2 3">
    <name type="scientific">Marinomonas polaris DSM 16579</name>
    <dbReference type="NCBI Taxonomy" id="1122206"/>
    <lineage>
        <taxon>Bacteria</taxon>
        <taxon>Pseudomonadati</taxon>
        <taxon>Pseudomonadota</taxon>
        <taxon>Gammaproteobacteria</taxon>
        <taxon>Oceanospirillales</taxon>
        <taxon>Oceanospirillaceae</taxon>
        <taxon>Marinomonas</taxon>
    </lineage>
</organism>
<dbReference type="Gene3D" id="1.10.260.40">
    <property type="entry name" value="lambda repressor-like DNA-binding domains"/>
    <property type="match status" value="1"/>
</dbReference>
<dbReference type="EMBL" id="FQVF01000006">
    <property type="protein sequence ID" value="SHF27967.1"/>
    <property type="molecule type" value="Genomic_DNA"/>
</dbReference>
<dbReference type="PANTHER" id="PTHR40275:SF1">
    <property type="entry name" value="SSL7038 PROTEIN"/>
    <property type="match status" value="1"/>
</dbReference>
<dbReference type="CDD" id="cd00093">
    <property type="entry name" value="HTH_XRE"/>
    <property type="match status" value="1"/>
</dbReference>
<dbReference type="AlphaFoldDB" id="A0A1M5ACZ8"/>
<dbReference type="InterPro" id="IPR001387">
    <property type="entry name" value="Cro/C1-type_HTH"/>
</dbReference>
<dbReference type="PANTHER" id="PTHR40275">
    <property type="entry name" value="SSL7038 PROTEIN"/>
    <property type="match status" value="1"/>
</dbReference>
<dbReference type="Pfam" id="PF21716">
    <property type="entry name" value="dnstrm_HI1420"/>
    <property type="match status" value="1"/>
</dbReference>
<protein>
    <submittedName>
        <fullName evidence="2">Probable addiction module antidote protein</fullName>
    </submittedName>
</protein>
<dbReference type="PROSITE" id="PS50943">
    <property type="entry name" value="HTH_CROC1"/>
    <property type="match status" value="1"/>
</dbReference>
<dbReference type="InterPro" id="IPR014057">
    <property type="entry name" value="HI1420"/>
</dbReference>